<organism evidence="5 6">
    <name type="scientific">Monilinia fructicola</name>
    <name type="common">Brown rot fungus</name>
    <name type="synonym">Ciboria fructicola</name>
    <dbReference type="NCBI Taxonomy" id="38448"/>
    <lineage>
        <taxon>Eukaryota</taxon>
        <taxon>Fungi</taxon>
        <taxon>Dikarya</taxon>
        <taxon>Ascomycota</taxon>
        <taxon>Pezizomycotina</taxon>
        <taxon>Leotiomycetes</taxon>
        <taxon>Helotiales</taxon>
        <taxon>Sclerotiniaceae</taxon>
        <taxon>Monilinia</taxon>
    </lineage>
</organism>
<evidence type="ECO:0000256" key="4">
    <source>
        <dbReference type="ARBA" id="ARBA00022691"/>
    </source>
</evidence>
<dbReference type="EMBL" id="VICG01000007">
    <property type="protein sequence ID" value="KAA8570469.1"/>
    <property type="molecule type" value="Genomic_DNA"/>
</dbReference>
<gene>
    <name evidence="5" type="ORF">EYC84_002746</name>
</gene>
<comment type="caution">
    <text evidence="5">The sequence shown here is derived from an EMBL/GenBank/DDBJ whole genome shotgun (WGS) entry which is preliminary data.</text>
</comment>
<evidence type="ECO:0000256" key="3">
    <source>
        <dbReference type="ARBA" id="ARBA00022679"/>
    </source>
</evidence>
<dbReference type="InterPro" id="IPR052190">
    <property type="entry name" value="Euk-Arch_PrmC-MTase"/>
</dbReference>
<keyword evidence="3" id="KW-0808">Transferase</keyword>
<dbReference type="VEuPathDB" id="FungiDB:MFRU_031g00870"/>
<dbReference type="AlphaFoldDB" id="A0A5M9JR13"/>
<dbReference type="SUPFAM" id="SSF53335">
    <property type="entry name" value="S-adenosyl-L-methionine-dependent methyltransferases"/>
    <property type="match status" value="1"/>
</dbReference>
<dbReference type="PANTHER" id="PTHR45875">
    <property type="entry name" value="METHYLTRANSFERASE N6AMT1"/>
    <property type="match status" value="1"/>
</dbReference>
<evidence type="ECO:0008006" key="7">
    <source>
        <dbReference type="Google" id="ProtNLM"/>
    </source>
</evidence>
<protein>
    <recommendedName>
        <fullName evidence="7">Methyltransferase small domain-containing protein</fullName>
    </recommendedName>
</protein>
<dbReference type="Gene3D" id="3.40.50.150">
    <property type="entry name" value="Vaccinia Virus protein VP39"/>
    <property type="match status" value="1"/>
</dbReference>
<dbReference type="GO" id="GO:0008757">
    <property type="term" value="F:S-adenosylmethionine-dependent methyltransferase activity"/>
    <property type="evidence" value="ECO:0007669"/>
    <property type="project" value="TreeGrafter"/>
</dbReference>
<dbReference type="PROSITE" id="PS00092">
    <property type="entry name" value="N6_MTASE"/>
    <property type="match status" value="1"/>
</dbReference>
<evidence type="ECO:0000256" key="1">
    <source>
        <dbReference type="ARBA" id="ARBA00006149"/>
    </source>
</evidence>
<dbReference type="GO" id="GO:0003676">
    <property type="term" value="F:nucleic acid binding"/>
    <property type="evidence" value="ECO:0007669"/>
    <property type="project" value="InterPro"/>
</dbReference>
<accession>A0A5M9JR13</accession>
<dbReference type="GO" id="GO:0032259">
    <property type="term" value="P:methylation"/>
    <property type="evidence" value="ECO:0007669"/>
    <property type="project" value="UniProtKB-KW"/>
</dbReference>
<sequence length="327" mass="36190">MLPTPDTSHVSFDRIYEPAEDSFLLLDTLSAPSEKEFLRQRFPRDEQTSLSSSPFVVEIGTGSGVVLSFVHAHAETIFGRADIFTAGVDVNRYACEATQETVRIAEEEQISQNLSHGSYLGNVVGNLGTCLKPGMVDVMIFNPPYVPSPDVPVPELSGAGNEDGTLTYEGDSKLLALSYAGGVDGMEITDRLIDALPEVLNRERGCAYILLCAQNKPEDVKERIRGFGDEWKAETVRFGACHLMLPEINMTSVPQYRCDAVKKADVCIKAHGQNVPLLVPNVSQYNLPPSEFLSCRHYRYNEHRISPVTYSTPILRNLFHRLGPDLL</sequence>
<dbReference type="PANTHER" id="PTHR45875:SF1">
    <property type="entry name" value="METHYLTRANSFERASE N6AMT1"/>
    <property type="match status" value="1"/>
</dbReference>
<dbReference type="FunFam" id="3.40.50.150:FF:000274">
    <property type="entry name" value="ERF1 methyltransferase catalytic subunit MTQ2"/>
    <property type="match status" value="1"/>
</dbReference>
<proteinExistence type="inferred from homology"/>
<keyword evidence="6" id="KW-1185">Reference proteome</keyword>
<dbReference type="Proteomes" id="UP000322873">
    <property type="component" value="Unassembled WGS sequence"/>
</dbReference>
<comment type="similarity">
    <text evidence="1">Belongs to the eukaryotic/archaeal PrmC-related family.</text>
</comment>
<dbReference type="InterPro" id="IPR002052">
    <property type="entry name" value="DNA_methylase_N6_adenine_CS"/>
</dbReference>
<dbReference type="InterPro" id="IPR029063">
    <property type="entry name" value="SAM-dependent_MTases_sf"/>
</dbReference>
<keyword evidence="2" id="KW-0489">Methyltransferase</keyword>
<name>A0A5M9JR13_MONFR</name>
<evidence type="ECO:0000313" key="5">
    <source>
        <dbReference type="EMBL" id="KAA8570469.1"/>
    </source>
</evidence>
<reference evidence="5 6" key="1">
    <citation type="submission" date="2019-06" db="EMBL/GenBank/DDBJ databases">
        <title>Genome Sequence of the Brown Rot Fungal Pathogen Monilinia fructicola.</title>
        <authorList>
            <person name="De Miccolis Angelini R.M."/>
            <person name="Landi L."/>
            <person name="Abate D."/>
            <person name="Pollastro S."/>
            <person name="Romanazzi G."/>
            <person name="Faretra F."/>
        </authorList>
    </citation>
    <scope>NUCLEOTIDE SEQUENCE [LARGE SCALE GENOMIC DNA]</scope>
    <source>
        <strain evidence="5 6">Mfrc123</strain>
    </source>
</reference>
<keyword evidence="4" id="KW-0949">S-adenosyl-L-methionine</keyword>
<dbReference type="GO" id="GO:0035657">
    <property type="term" value="C:eRF1 methyltransferase complex"/>
    <property type="evidence" value="ECO:0007669"/>
    <property type="project" value="TreeGrafter"/>
</dbReference>
<dbReference type="GO" id="GO:0008276">
    <property type="term" value="F:protein methyltransferase activity"/>
    <property type="evidence" value="ECO:0007669"/>
    <property type="project" value="TreeGrafter"/>
</dbReference>
<evidence type="ECO:0000313" key="6">
    <source>
        <dbReference type="Proteomes" id="UP000322873"/>
    </source>
</evidence>
<evidence type="ECO:0000256" key="2">
    <source>
        <dbReference type="ARBA" id="ARBA00022603"/>
    </source>
</evidence>